<sequence>MPALICPLCRLPLLREAAVWRCDNRHSFDVAREGYVNLLPVQQKKSRDPGDNPEMVQARRDFLQAGYYGPLRDAVIARLQALNLHSLLDLGCGEGWYTGAMTAAATDITGLDIAKPAVRLAAKKHPGITWLVGSGAALPLADASVDAVCSLFSPLPVAEMQRVLKPGGHVLVARPAPDHLWKVREGLFGEVQAHQPEKFLPELQTAFTLEEQAEIRFPLSLTQTALKQLLAMTPYVWKARPERRAALEAHEAFETEAAFSLMVLRKA</sequence>
<feature type="binding site" evidence="2">
    <location>
        <position position="68"/>
    </location>
    <ligand>
        <name>S-adenosyl-L-methionine</name>
        <dbReference type="ChEBI" id="CHEBI:59789"/>
    </ligand>
</feature>
<dbReference type="CDD" id="cd02440">
    <property type="entry name" value="AdoMet_MTases"/>
    <property type="match status" value="1"/>
</dbReference>
<dbReference type="PANTHER" id="PTHR43460">
    <property type="entry name" value="METHYLTRANSFERASE"/>
    <property type="match status" value="1"/>
</dbReference>
<keyword evidence="1" id="KW-0479">Metal-binding</keyword>
<proteinExistence type="predicted"/>
<keyword evidence="5" id="KW-0489">Methyltransferase</keyword>
<dbReference type="GO" id="GO:0046872">
    <property type="term" value="F:metal ion binding"/>
    <property type="evidence" value="ECO:0007669"/>
    <property type="project" value="UniProtKB-KW"/>
</dbReference>
<organism evidence="5 6">
    <name type="scientific">Fluviicoccus keumensis</name>
    <dbReference type="NCBI Taxonomy" id="1435465"/>
    <lineage>
        <taxon>Bacteria</taxon>
        <taxon>Pseudomonadati</taxon>
        <taxon>Pseudomonadota</taxon>
        <taxon>Gammaproteobacteria</taxon>
        <taxon>Moraxellales</taxon>
        <taxon>Moraxellaceae</taxon>
        <taxon>Fluviicoccus</taxon>
    </lineage>
</organism>
<keyword evidence="1" id="KW-0862">Zinc</keyword>
<dbReference type="EMBL" id="SHKX01000016">
    <property type="protein sequence ID" value="RZU36886.1"/>
    <property type="molecule type" value="Genomic_DNA"/>
</dbReference>
<dbReference type="Pfam" id="PF08241">
    <property type="entry name" value="Methyltransf_11"/>
    <property type="match status" value="1"/>
</dbReference>
<name>A0A4V2G3F7_9GAMM</name>
<dbReference type="InterPro" id="IPR052939">
    <property type="entry name" value="23S_rRNA_MeTrnsfrase_RlmA"/>
</dbReference>
<feature type="domain" description="23S rRNA (guanine(745)-N(1))-methyltransferase N-terminal" evidence="4">
    <location>
        <begin position="5"/>
        <end position="47"/>
    </location>
</feature>
<keyword evidence="2" id="KW-0949">S-adenosyl-L-methionine</keyword>
<dbReference type="PIRSF" id="PIRSF018249">
    <property type="entry name" value="MyrA_prd"/>
    <property type="match status" value="1"/>
</dbReference>
<dbReference type="GO" id="GO:0032259">
    <property type="term" value="P:methylation"/>
    <property type="evidence" value="ECO:0007669"/>
    <property type="project" value="UniProtKB-KW"/>
</dbReference>
<accession>A0A4V2G3F7</accession>
<evidence type="ECO:0000259" key="4">
    <source>
        <dbReference type="Pfam" id="PF21302"/>
    </source>
</evidence>
<dbReference type="InterPro" id="IPR029063">
    <property type="entry name" value="SAM-dependent_MTases_sf"/>
</dbReference>
<dbReference type="Pfam" id="PF21302">
    <property type="entry name" value="Zn_ribbon_RlmA"/>
    <property type="match status" value="1"/>
</dbReference>
<dbReference type="InterPro" id="IPR048647">
    <property type="entry name" value="RlmA_N"/>
</dbReference>
<feature type="binding site" evidence="1">
    <location>
        <position position="9"/>
    </location>
    <ligand>
        <name>Zn(2+)</name>
        <dbReference type="ChEBI" id="CHEBI:29105"/>
    </ligand>
</feature>
<keyword evidence="5" id="KW-0808">Transferase</keyword>
<feature type="binding site" evidence="2">
    <location>
        <position position="179"/>
    </location>
    <ligand>
        <name>S-adenosyl-L-methionine</name>
        <dbReference type="ChEBI" id="CHEBI:59789"/>
    </ligand>
</feature>
<keyword evidence="6" id="KW-1185">Reference proteome</keyword>
<gene>
    <name evidence="5" type="ORF">EV700_3099</name>
</gene>
<evidence type="ECO:0000256" key="1">
    <source>
        <dbReference type="PIRSR" id="PIRSR018249-1"/>
    </source>
</evidence>
<protein>
    <submittedName>
        <fullName evidence="5">23S rRNA m(1)G-745 methyltransferase</fullName>
    </submittedName>
</protein>
<comment type="caution">
    <text evidence="5">The sequence shown here is derived from an EMBL/GenBank/DDBJ whole genome shotgun (WGS) entry which is preliminary data.</text>
</comment>
<dbReference type="InterPro" id="IPR016718">
    <property type="entry name" value="rRNA_m1G-MeTrfase_A_prd"/>
</dbReference>
<reference evidence="5 6" key="1">
    <citation type="submission" date="2019-02" db="EMBL/GenBank/DDBJ databases">
        <title>Genomic Encyclopedia of Type Strains, Phase IV (KMG-IV): sequencing the most valuable type-strain genomes for metagenomic binning, comparative biology and taxonomic classification.</title>
        <authorList>
            <person name="Goeker M."/>
        </authorList>
    </citation>
    <scope>NUCLEOTIDE SEQUENCE [LARGE SCALE GENOMIC DNA]</scope>
    <source>
        <strain evidence="5 6">DSM 105135</strain>
    </source>
</reference>
<evidence type="ECO:0000313" key="6">
    <source>
        <dbReference type="Proteomes" id="UP000292423"/>
    </source>
</evidence>
<feature type="domain" description="Methyltransferase type 11" evidence="3">
    <location>
        <begin position="88"/>
        <end position="171"/>
    </location>
</feature>
<dbReference type="GO" id="GO:0008757">
    <property type="term" value="F:S-adenosylmethionine-dependent methyltransferase activity"/>
    <property type="evidence" value="ECO:0007669"/>
    <property type="project" value="InterPro"/>
</dbReference>
<dbReference type="SUPFAM" id="SSF53335">
    <property type="entry name" value="S-adenosyl-L-methionine-dependent methyltransferases"/>
    <property type="match status" value="1"/>
</dbReference>
<feature type="binding site" evidence="1">
    <location>
        <position position="6"/>
    </location>
    <ligand>
        <name>Zn(2+)</name>
        <dbReference type="ChEBI" id="CHEBI:29105"/>
    </ligand>
</feature>
<feature type="binding site" evidence="2">
    <location>
        <begin position="94"/>
        <end position="95"/>
    </location>
    <ligand>
        <name>S-adenosyl-L-methionine</name>
        <dbReference type="ChEBI" id="CHEBI:59789"/>
    </ligand>
</feature>
<dbReference type="Gene3D" id="3.40.50.150">
    <property type="entry name" value="Vaccinia Virus protein VP39"/>
    <property type="match status" value="1"/>
</dbReference>
<dbReference type="InterPro" id="IPR013216">
    <property type="entry name" value="Methyltransf_11"/>
</dbReference>
<dbReference type="PANTHER" id="PTHR43460:SF1">
    <property type="entry name" value="METHYLTRANSFERASE TYPE 11 DOMAIN-CONTAINING PROTEIN"/>
    <property type="match status" value="1"/>
</dbReference>
<dbReference type="Proteomes" id="UP000292423">
    <property type="component" value="Unassembled WGS sequence"/>
</dbReference>
<evidence type="ECO:0000256" key="2">
    <source>
        <dbReference type="PIRSR" id="PIRSR018249-2"/>
    </source>
</evidence>
<dbReference type="RefSeq" id="WP_130415459.1">
    <property type="nucleotide sequence ID" value="NZ_SHKX01000016.1"/>
</dbReference>
<dbReference type="OrthoDB" id="108476at2"/>
<evidence type="ECO:0000313" key="5">
    <source>
        <dbReference type="EMBL" id="RZU36886.1"/>
    </source>
</evidence>
<evidence type="ECO:0000259" key="3">
    <source>
        <dbReference type="Pfam" id="PF08241"/>
    </source>
</evidence>
<dbReference type="AlphaFoldDB" id="A0A4V2G3F7"/>
<feature type="binding site" evidence="1">
    <location>
        <position position="26"/>
    </location>
    <ligand>
        <name>Zn(2+)</name>
        <dbReference type="ChEBI" id="CHEBI:29105"/>
    </ligand>
</feature>
<feature type="binding site" evidence="1">
    <location>
        <position position="22"/>
    </location>
    <ligand>
        <name>Zn(2+)</name>
        <dbReference type="ChEBI" id="CHEBI:29105"/>
    </ligand>
</feature>